<name>A0AAD7CK57_9AGAR</name>
<proteinExistence type="inferred from homology"/>
<comment type="caution">
    <text evidence="4">The sequence shown here is derived from an EMBL/GenBank/DDBJ whole genome shotgun (WGS) entry which is preliminary data.</text>
</comment>
<accession>A0AAD7CK57</accession>
<dbReference type="GO" id="GO:0016491">
    <property type="term" value="F:oxidoreductase activity"/>
    <property type="evidence" value="ECO:0007669"/>
    <property type="project" value="UniProtKB-KW"/>
</dbReference>
<reference evidence="4" key="1">
    <citation type="submission" date="2023-03" db="EMBL/GenBank/DDBJ databases">
        <title>Massive genome expansion in bonnet fungi (Mycena s.s.) driven by repeated elements and novel gene families across ecological guilds.</title>
        <authorList>
            <consortium name="Lawrence Berkeley National Laboratory"/>
            <person name="Harder C.B."/>
            <person name="Miyauchi S."/>
            <person name="Viragh M."/>
            <person name="Kuo A."/>
            <person name="Thoen E."/>
            <person name="Andreopoulos B."/>
            <person name="Lu D."/>
            <person name="Skrede I."/>
            <person name="Drula E."/>
            <person name="Henrissat B."/>
            <person name="Morin E."/>
            <person name="Kohler A."/>
            <person name="Barry K."/>
            <person name="LaButti K."/>
            <person name="Morin E."/>
            <person name="Salamov A."/>
            <person name="Lipzen A."/>
            <person name="Mereny Z."/>
            <person name="Hegedus B."/>
            <person name="Baldrian P."/>
            <person name="Stursova M."/>
            <person name="Weitz H."/>
            <person name="Taylor A."/>
            <person name="Grigoriev I.V."/>
            <person name="Nagy L.G."/>
            <person name="Martin F."/>
            <person name="Kauserud H."/>
        </authorList>
    </citation>
    <scope>NUCLEOTIDE SEQUENCE</scope>
    <source>
        <strain evidence="4">9284</strain>
    </source>
</reference>
<dbReference type="Pfam" id="PF13640">
    <property type="entry name" value="2OG-FeII_Oxy_3"/>
    <property type="match status" value="1"/>
</dbReference>
<dbReference type="AlphaFoldDB" id="A0AAD7CK57"/>
<evidence type="ECO:0000313" key="5">
    <source>
        <dbReference type="Proteomes" id="UP001221142"/>
    </source>
</evidence>
<dbReference type="GO" id="GO:0046872">
    <property type="term" value="F:metal ion binding"/>
    <property type="evidence" value="ECO:0007669"/>
    <property type="project" value="UniProtKB-KW"/>
</dbReference>
<gene>
    <name evidence="4" type="ORF">FB45DRAFT_1018152</name>
</gene>
<sequence length="467" mass="51858">MASDTSNASDTNENIQHQLKILRRSLRVQVPFTSGLHAVKGDDLVVYYEVPGEKRPFRIDLANATEEELVELTAACQKATFGVGGKDVFDESYRKAGKMDVNNFTLRFDVASLLKTISPEILQGRNADDSQFLRAEMYKLNVYGPGSFFKAHQDTPRSEEMIASLVVVFPTAHEGGELKLEHGGKRCLFDSADMLAEAPQLPALAYVAFYSDVTHSVETVLTGYRVTLTYNLYLCDRKASPEDDGSVRYMPAHEQNFEEALYALLEDPDFLPKGGLLSFGLAHQYPFPAPPDRLPQMLHLLKGSDAIIHTVAEKIGLTTQLKVFYEGGVEYWSREEETLSHHIFADDVLNVEHINESYDMCLWEELEKLGEQIQHTDGGQGVDVQTVTGIDERNRVRSNYTAYGNEAEVGHVYGDAGLVVRIPAIGEGVRAYEEEEDDEGDVEAEDDAQSDGGNGSDDGEVIDNQET</sequence>
<dbReference type="PANTHER" id="PTHR33099">
    <property type="entry name" value="FE2OG DIOXYGENASE DOMAIN-CONTAINING PROTEIN"/>
    <property type="match status" value="1"/>
</dbReference>
<comment type="similarity">
    <text evidence="1">Belongs to the iron/ascorbate-dependent oxidoreductase family.</text>
</comment>
<feature type="compositionally biased region" description="Acidic residues" evidence="2">
    <location>
        <begin position="433"/>
        <end position="449"/>
    </location>
</feature>
<feature type="region of interest" description="Disordered" evidence="2">
    <location>
        <begin position="431"/>
        <end position="467"/>
    </location>
</feature>
<dbReference type="Gene3D" id="2.60.120.620">
    <property type="entry name" value="q2cbj1_9rhob like domain"/>
    <property type="match status" value="1"/>
</dbReference>
<feature type="domain" description="Fe2OG dioxygenase" evidence="3">
    <location>
        <begin position="134"/>
        <end position="234"/>
    </location>
</feature>
<keyword evidence="1" id="KW-0560">Oxidoreductase</keyword>
<evidence type="ECO:0000256" key="2">
    <source>
        <dbReference type="SAM" id="MobiDB-lite"/>
    </source>
</evidence>
<evidence type="ECO:0000259" key="3">
    <source>
        <dbReference type="PROSITE" id="PS51471"/>
    </source>
</evidence>
<dbReference type="PROSITE" id="PS51471">
    <property type="entry name" value="FE2OG_OXY"/>
    <property type="match status" value="1"/>
</dbReference>
<dbReference type="Proteomes" id="UP001221142">
    <property type="component" value="Unassembled WGS sequence"/>
</dbReference>
<organism evidence="4 5">
    <name type="scientific">Roridomyces roridus</name>
    <dbReference type="NCBI Taxonomy" id="1738132"/>
    <lineage>
        <taxon>Eukaryota</taxon>
        <taxon>Fungi</taxon>
        <taxon>Dikarya</taxon>
        <taxon>Basidiomycota</taxon>
        <taxon>Agaricomycotina</taxon>
        <taxon>Agaricomycetes</taxon>
        <taxon>Agaricomycetidae</taxon>
        <taxon>Agaricales</taxon>
        <taxon>Marasmiineae</taxon>
        <taxon>Mycenaceae</taxon>
        <taxon>Roridomyces</taxon>
    </lineage>
</organism>
<evidence type="ECO:0000256" key="1">
    <source>
        <dbReference type="RuleBase" id="RU003682"/>
    </source>
</evidence>
<dbReference type="EMBL" id="JARKIF010000001">
    <property type="protein sequence ID" value="KAJ7650769.1"/>
    <property type="molecule type" value="Genomic_DNA"/>
</dbReference>
<dbReference type="InterPro" id="IPR044862">
    <property type="entry name" value="Pro_4_hyd_alph_FE2OG_OXY"/>
</dbReference>
<dbReference type="PANTHER" id="PTHR33099:SF14">
    <property type="entry name" value="PROLYL 4-HYDROXYLASE ALPHA SUBUNIT FE(2+) 2OG DIOXYGENASE DOMAIN-CONTAINING PROTEIN"/>
    <property type="match status" value="1"/>
</dbReference>
<keyword evidence="5" id="KW-1185">Reference proteome</keyword>
<evidence type="ECO:0000313" key="4">
    <source>
        <dbReference type="EMBL" id="KAJ7650769.1"/>
    </source>
</evidence>
<protein>
    <recommendedName>
        <fullName evidence="3">Fe2OG dioxygenase domain-containing protein</fullName>
    </recommendedName>
</protein>
<keyword evidence="1" id="KW-0408">Iron</keyword>
<feature type="compositionally biased region" description="Acidic residues" evidence="2">
    <location>
        <begin position="457"/>
        <end position="467"/>
    </location>
</feature>
<keyword evidence="1" id="KW-0479">Metal-binding</keyword>
<dbReference type="InterPro" id="IPR005123">
    <property type="entry name" value="Oxoglu/Fe-dep_dioxygenase_dom"/>
</dbReference>